<dbReference type="EC" id="6.1.1.14" evidence="2"/>
<dbReference type="Pfam" id="PF02092">
    <property type="entry name" value="tRNA_synt_2f"/>
    <property type="match status" value="1"/>
</dbReference>
<dbReference type="InterPro" id="IPR015944">
    <property type="entry name" value="Gly-tRNA-synth_bsu"/>
</dbReference>
<evidence type="ECO:0000256" key="5">
    <source>
        <dbReference type="ARBA" id="ARBA00022840"/>
    </source>
</evidence>
<name>A0A0R0KHF7_SOYBN</name>
<dbReference type="PANTHER" id="PTHR30075">
    <property type="entry name" value="GLYCYL-TRNA SYNTHETASE"/>
    <property type="match status" value="1"/>
</dbReference>
<dbReference type="EnsemblPlants" id="KRH66508">
    <property type="protein sequence ID" value="KRH66508"/>
    <property type="gene ID" value="GLYMA_03G111000"/>
</dbReference>
<keyword evidence="11" id="KW-1185">Reference proteome</keyword>
<protein>
    <recommendedName>
        <fullName evidence="2">glycine--tRNA ligase</fullName>
        <ecNumber evidence="2">6.1.1.14</ecNumber>
    </recommendedName>
</protein>
<dbReference type="SUPFAM" id="SSF109604">
    <property type="entry name" value="HD-domain/PDEase-like"/>
    <property type="match status" value="1"/>
</dbReference>
<keyword evidence="3" id="KW-0436">Ligase</keyword>
<evidence type="ECO:0000256" key="2">
    <source>
        <dbReference type="ARBA" id="ARBA00012829"/>
    </source>
</evidence>
<dbReference type="PROSITE" id="PS50861">
    <property type="entry name" value="AA_TRNA_LIGASE_II_GLYAB"/>
    <property type="match status" value="1"/>
</dbReference>
<dbReference type="GO" id="GO:0005524">
    <property type="term" value="F:ATP binding"/>
    <property type="evidence" value="ECO:0007669"/>
    <property type="project" value="UniProtKB-KW"/>
</dbReference>
<keyword evidence="7" id="KW-0030">Aminoacyl-tRNA synthetase</keyword>
<dbReference type="Proteomes" id="UP000008827">
    <property type="component" value="Chromosome 3"/>
</dbReference>
<reference evidence="10" key="2">
    <citation type="submission" date="2018-02" db="UniProtKB">
        <authorList>
            <consortium name="EnsemblPlants"/>
        </authorList>
    </citation>
    <scope>IDENTIFICATION</scope>
    <source>
        <strain evidence="10">Williams 82</strain>
    </source>
</reference>
<evidence type="ECO:0000256" key="7">
    <source>
        <dbReference type="ARBA" id="ARBA00023146"/>
    </source>
</evidence>
<comment type="similarity">
    <text evidence="1">Belongs to the class-II aminoacyl-tRNA synthetase family.</text>
</comment>
<reference evidence="9 10" key="1">
    <citation type="journal article" date="2010" name="Nature">
        <title>Genome sequence of the palaeopolyploid soybean.</title>
        <authorList>
            <person name="Schmutz J."/>
            <person name="Cannon S.B."/>
            <person name="Schlueter J."/>
            <person name="Ma J."/>
            <person name="Mitros T."/>
            <person name="Nelson W."/>
            <person name="Hyten D.L."/>
            <person name="Song Q."/>
            <person name="Thelen J.J."/>
            <person name="Cheng J."/>
            <person name="Xu D."/>
            <person name="Hellsten U."/>
            <person name="May G.D."/>
            <person name="Yu Y."/>
            <person name="Sakurai T."/>
            <person name="Umezawa T."/>
            <person name="Bhattacharyya M.K."/>
            <person name="Sandhu D."/>
            <person name="Valliyodan B."/>
            <person name="Lindquist E."/>
            <person name="Peto M."/>
            <person name="Grant D."/>
            <person name="Shu S."/>
            <person name="Goodstein D."/>
            <person name="Barry K."/>
            <person name="Futrell-Griggs M."/>
            <person name="Abernathy B."/>
            <person name="Du J."/>
            <person name="Tian Z."/>
            <person name="Zhu L."/>
            <person name="Gill N."/>
            <person name="Joshi T."/>
            <person name="Libault M."/>
            <person name="Sethuraman A."/>
            <person name="Zhang X.-C."/>
            <person name="Shinozaki K."/>
            <person name="Nguyen H.T."/>
            <person name="Wing R.A."/>
            <person name="Cregan P."/>
            <person name="Specht J."/>
            <person name="Grimwood J."/>
            <person name="Rokhsar D."/>
            <person name="Stacey G."/>
            <person name="Shoemaker R.C."/>
            <person name="Jackson S.A."/>
        </authorList>
    </citation>
    <scope>NUCLEOTIDE SEQUENCE</scope>
    <source>
        <strain evidence="10">cv. Williams 82</strain>
        <tissue evidence="9">Callus</tissue>
    </source>
</reference>
<sequence length="497" mass="55338">MVENNNYHVCILCSGNSSFGLLNTSSAVIQVETAESYSVSMKNVVINVSVEDRKKIIFEQSNALAESVNGQILIPKGLLDEVVNLVEAPFPVLGKFKETFLDLLKDLLIMVMQKHQKYFAVCDANGQLLPYFVAVANGAIDETTVRKGNEAVLWARYEDAKFFYEMDTCKRFSEFRKQLKNILFHEKLGTMLDKMTRVENMVTKLSCLLDINEDVQQIIRDASSLAMSVLATAVVTEFTSLSGIMGRHYALRDGYSDQIAEALLEITLPRFSGDILPKSDADIVLAIADRLDSLLGLFTAGCQPSSTNDPFGLRRISYGLNKNLDFKKALELAADAQSIKVDPHVTDDVDKGVNAEFVRSILVERANFPCLAAKSAYKNYLKEPFPKVVEAYSWPTRIVRGKEDELHMEVDETAFVTNEESVLCGTFLSVKKSINPGFGIDDFAEISCQLIQPLEDFFNNVFIMVDDDKIRVNRLALLKGIAELPKGIADLTVLPGF</sequence>
<accession>A0A0R0KHF7</accession>
<dbReference type="STRING" id="3847.A0A0R0KHF7"/>
<dbReference type="NCBIfam" id="TIGR00211">
    <property type="entry name" value="glyS"/>
    <property type="match status" value="1"/>
</dbReference>
<keyword evidence="6" id="KW-0648">Protein biosynthesis</keyword>
<evidence type="ECO:0000313" key="10">
    <source>
        <dbReference type="EnsemblPlants" id="KRH66508"/>
    </source>
</evidence>
<dbReference type="AlphaFoldDB" id="A0A0R0KHF7"/>
<dbReference type="GO" id="GO:0005739">
    <property type="term" value="C:mitochondrion"/>
    <property type="evidence" value="ECO:0000318"/>
    <property type="project" value="GO_Central"/>
</dbReference>
<dbReference type="EMBL" id="CM000836">
    <property type="protein sequence ID" value="KRH66508.1"/>
    <property type="molecule type" value="Genomic_DNA"/>
</dbReference>
<dbReference type="Gramene" id="KRH66508">
    <property type="protein sequence ID" value="KRH66508"/>
    <property type="gene ID" value="GLYMA_03G111000"/>
</dbReference>
<gene>
    <name evidence="9" type="ORF">GLYMA_03G111000</name>
</gene>
<dbReference type="InParanoid" id="A0A0R0KHF7"/>
<dbReference type="PANTHER" id="PTHR30075:SF2">
    <property type="entry name" value="GLYCINE--TRNA LIGASE, CHLOROPLASTIC_MITOCHONDRIAL 2"/>
    <property type="match status" value="1"/>
</dbReference>
<organism evidence="9">
    <name type="scientific">Glycine max</name>
    <name type="common">Soybean</name>
    <name type="synonym">Glycine hispida</name>
    <dbReference type="NCBI Taxonomy" id="3847"/>
    <lineage>
        <taxon>Eukaryota</taxon>
        <taxon>Viridiplantae</taxon>
        <taxon>Streptophyta</taxon>
        <taxon>Embryophyta</taxon>
        <taxon>Tracheophyta</taxon>
        <taxon>Spermatophyta</taxon>
        <taxon>Magnoliopsida</taxon>
        <taxon>eudicotyledons</taxon>
        <taxon>Gunneridae</taxon>
        <taxon>Pentapetalae</taxon>
        <taxon>rosids</taxon>
        <taxon>fabids</taxon>
        <taxon>Fabales</taxon>
        <taxon>Fabaceae</taxon>
        <taxon>Papilionoideae</taxon>
        <taxon>50 kb inversion clade</taxon>
        <taxon>NPAAA clade</taxon>
        <taxon>indigoferoid/millettioid clade</taxon>
        <taxon>Phaseoleae</taxon>
        <taxon>Glycine</taxon>
        <taxon>Glycine subgen. Soja</taxon>
    </lineage>
</organism>
<comment type="catalytic activity">
    <reaction evidence="8">
        <text>tRNA(Gly) + glycine + ATP = glycyl-tRNA(Gly) + AMP + diphosphate</text>
        <dbReference type="Rhea" id="RHEA:16013"/>
        <dbReference type="Rhea" id="RHEA-COMP:9664"/>
        <dbReference type="Rhea" id="RHEA-COMP:9683"/>
        <dbReference type="ChEBI" id="CHEBI:30616"/>
        <dbReference type="ChEBI" id="CHEBI:33019"/>
        <dbReference type="ChEBI" id="CHEBI:57305"/>
        <dbReference type="ChEBI" id="CHEBI:78442"/>
        <dbReference type="ChEBI" id="CHEBI:78522"/>
        <dbReference type="ChEBI" id="CHEBI:456215"/>
        <dbReference type="EC" id="6.1.1.14"/>
    </reaction>
</comment>
<evidence type="ECO:0000256" key="8">
    <source>
        <dbReference type="ARBA" id="ARBA00047937"/>
    </source>
</evidence>
<evidence type="ECO:0000256" key="3">
    <source>
        <dbReference type="ARBA" id="ARBA00022598"/>
    </source>
</evidence>
<evidence type="ECO:0000256" key="1">
    <source>
        <dbReference type="ARBA" id="ARBA00008226"/>
    </source>
</evidence>
<evidence type="ECO:0000313" key="9">
    <source>
        <dbReference type="EMBL" id="KRH66508.1"/>
    </source>
</evidence>
<dbReference type="GO" id="GO:0006426">
    <property type="term" value="P:glycyl-tRNA aminoacylation"/>
    <property type="evidence" value="ECO:0007669"/>
    <property type="project" value="InterPro"/>
</dbReference>
<dbReference type="PRINTS" id="PR01045">
    <property type="entry name" value="TRNASYNTHGB"/>
</dbReference>
<dbReference type="InterPro" id="IPR006194">
    <property type="entry name" value="Gly-tRNA-synth_heterodimer"/>
</dbReference>
<evidence type="ECO:0000256" key="4">
    <source>
        <dbReference type="ARBA" id="ARBA00022741"/>
    </source>
</evidence>
<evidence type="ECO:0000256" key="6">
    <source>
        <dbReference type="ARBA" id="ARBA00022917"/>
    </source>
</evidence>
<dbReference type="GO" id="GO:0004820">
    <property type="term" value="F:glycine-tRNA ligase activity"/>
    <property type="evidence" value="ECO:0007669"/>
    <property type="project" value="UniProtKB-EC"/>
</dbReference>
<reference evidence="9" key="3">
    <citation type="submission" date="2018-07" db="EMBL/GenBank/DDBJ databases">
        <title>WGS assembly of Glycine max.</title>
        <authorList>
            <person name="Schmutz J."/>
            <person name="Cannon S."/>
            <person name="Schlueter J."/>
            <person name="Ma J."/>
            <person name="Mitros T."/>
            <person name="Nelson W."/>
            <person name="Hyten D."/>
            <person name="Song Q."/>
            <person name="Thelen J."/>
            <person name="Cheng J."/>
            <person name="Xu D."/>
            <person name="Hellsten U."/>
            <person name="May G."/>
            <person name="Yu Y."/>
            <person name="Sakurai T."/>
            <person name="Umezawa T."/>
            <person name="Bhattacharyya M."/>
            <person name="Sandhu D."/>
            <person name="Valliyodan B."/>
            <person name="Lindquist E."/>
            <person name="Peto M."/>
            <person name="Grant D."/>
            <person name="Shu S."/>
            <person name="Goodstein D."/>
            <person name="Barry K."/>
            <person name="Futrell-Griggs M."/>
            <person name="Abernathy B."/>
            <person name="Du J."/>
            <person name="Tian Z."/>
            <person name="Zhu L."/>
            <person name="Gill N."/>
            <person name="Joshi T."/>
            <person name="Libault M."/>
            <person name="Sethuraman A."/>
            <person name="Zhang X."/>
            <person name="Shinozaki K."/>
            <person name="Nguyen H."/>
            <person name="Wing R."/>
            <person name="Cregan P."/>
            <person name="Specht J."/>
            <person name="Grimwood J."/>
            <person name="Rokhsar D."/>
            <person name="Stacey G."/>
            <person name="Shoemaker R."/>
            <person name="Jackson S."/>
        </authorList>
    </citation>
    <scope>NUCLEOTIDE SEQUENCE</scope>
    <source>
        <tissue evidence="9">Callus</tissue>
    </source>
</reference>
<dbReference type="SMR" id="A0A0R0KHF7"/>
<evidence type="ECO:0000313" key="11">
    <source>
        <dbReference type="Proteomes" id="UP000008827"/>
    </source>
</evidence>
<proteinExistence type="inferred from homology"/>
<keyword evidence="4" id="KW-0547">Nucleotide-binding</keyword>
<keyword evidence="5" id="KW-0067">ATP-binding</keyword>